<evidence type="ECO:0000313" key="2">
    <source>
        <dbReference type="EMBL" id="KAJ8870383.1"/>
    </source>
</evidence>
<dbReference type="Proteomes" id="UP001159363">
    <property type="component" value="Chromosome 12"/>
</dbReference>
<accession>A0ABQ9GDA7</accession>
<dbReference type="EMBL" id="JARBHB010000013">
    <property type="protein sequence ID" value="KAJ8870383.1"/>
    <property type="molecule type" value="Genomic_DNA"/>
</dbReference>
<name>A0ABQ9GDA7_9NEOP</name>
<protein>
    <submittedName>
        <fullName evidence="2">Uncharacterized protein</fullName>
    </submittedName>
</protein>
<gene>
    <name evidence="2" type="ORF">PR048_029404</name>
</gene>
<sequence length="639" mass="71376">MILDLRFEPPTSVVRNKLHLDLQSSSELEWCNSFLCRILDPISDRVSNQDGPFAANLKFLEVLRVATAQHALLTSNNATSLVNRFRERSSRALNSAGIHSRAPGTMEGENVARILPLLPVRGTAVEQWVGYSPPTLTNRARIPARSLPDFCMWESSAVRKKISFILRKSLWPRKIRVESALFVPVTRSQREYGDFPGFGRRVFLGISCFSPHFHSGTAAYSPRFTLIGSQYHDAQCVCIRHVVCLNTREGGEESCGSAVDCHKSSKLELLELKVDSKPSVACVSHPFARRSHGGRSERKAVIDDWSAVVKAAAPHWDVAGGMWTSLLRSGHSGLLMGRSSEATRRVRRSAFQIALTRERMSDETYRVCLGLVRATAECKGGKNGRAPRNPPPPTCERRRQPRVPRAETRVTPLGIKGPRWHRGQTTRPPPRRIGFDSRRGNFQIFTRGNRAGRCLWSAGFLEDLPCFPPPLHSGAVPYSPSFTLIGSQDLVVKTHPNLFTPSPSTTSPPPAPRQESNPIHLGAMRVFRLLHMTTWESSTWRICSEERVITLSYRDSFLIILTAGIIAQEIGHRHFLKWERRKSTIPSFHSAVSRESNAGPPECELSTLPIDQNSLHQLSQHGQASDEVARSGFICKDFP</sequence>
<keyword evidence="3" id="KW-1185">Reference proteome</keyword>
<evidence type="ECO:0000313" key="3">
    <source>
        <dbReference type="Proteomes" id="UP001159363"/>
    </source>
</evidence>
<feature type="region of interest" description="Disordered" evidence="1">
    <location>
        <begin position="379"/>
        <end position="437"/>
    </location>
</feature>
<proteinExistence type="predicted"/>
<evidence type="ECO:0000256" key="1">
    <source>
        <dbReference type="SAM" id="MobiDB-lite"/>
    </source>
</evidence>
<reference evidence="2 3" key="1">
    <citation type="submission" date="2023-02" db="EMBL/GenBank/DDBJ databases">
        <title>LHISI_Scaffold_Assembly.</title>
        <authorList>
            <person name="Stuart O.P."/>
            <person name="Cleave R."/>
            <person name="Magrath M.J.L."/>
            <person name="Mikheyev A.S."/>
        </authorList>
    </citation>
    <scope>NUCLEOTIDE SEQUENCE [LARGE SCALE GENOMIC DNA]</scope>
    <source>
        <strain evidence="2">Daus_M_001</strain>
        <tissue evidence="2">Leg muscle</tissue>
    </source>
</reference>
<comment type="caution">
    <text evidence="2">The sequence shown here is derived from an EMBL/GenBank/DDBJ whole genome shotgun (WGS) entry which is preliminary data.</text>
</comment>
<organism evidence="2 3">
    <name type="scientific">Dryococelus australis</name>
    <dbReference type="NCBI Taxonomy" id="614101"/>
    <lineage>
        <taxon>Eukaryota</taxon>
        <taxon>Metazoa</taxon>
        <taxon>Ecdysozoa</taxon>
        <taxon>Arthropoda</taxon>
        <taxon>Hexapoda</taxon>
        <taxon>Insecta</taxon>
        <taxon>Pterygota</taxon>
        <taxon>Neoptera</taxon>
        <taxon>Polyneoptera</taxon>
        <taxon>Phasmatodea</taxon>
        <taxon>Verophasmatodea</taxon>
        <taxon>Anareolatae</taxon>
        <taxon>Phasmatidae</taxon>
        <taxon>Eurycanthinae</taxon>
        <taxon>Dryococelus</taxon>
    </lineage>
</organism>